<dbReference type="GO" id="GO:0005436">
    <property type="term" value="F:sodium:phosphate symporter activity"/>
    <property type="evidence" value="ECO:0007669"/>
    <property type="project" value="InterPro"/>
</dbReference>
<feature type="domain" description="PhoU" evidence="7">
    <location>
        <begin position="366"/>
        <end position="452"/>
    </location>
</feature>
<accession>A5G3F8</accession>
<feature type="transmembrane region" description="Helical" evidence="6">
    <location>
        <begin position="132"/>
        <end position="154"/>
    </location>
</feature>
<dbReference type="KEGG" id="gur:Gura_2138"/>
<protein>
    <submittedName>
        <fullName evidence="8">Na+/Pi-cotransporter</fullName>
    </submittedName>
</protein>
<evidence type="ECO:0000256" key="5">
    <source>
        <dbReference type="ARBA" id="ARBA00023136"/>
    </source>
</evidence>
<feature type="transmembrane region" description="Helical" evidence="6">
    <location>
        <begin position="67"/>
        <end position="85"/>
    </location>
</feature>
<dbReference type="HOGENOM" id="CLU_025623_2_0_7"/>
<gene>
    <name evidence="8" type="ordered locus">Gura_2138</name>
</gene>
<evidence type="ECO:0000256" key="6">
    <source>
        <dbReference type="SAM" id="Phobius"/>
    </source>
</evidence>
<evidence type="ECO:0000313" key="8">
    <source>
        <dbReference type="EMBL" id="ABQ26326.1"/>
    </source>
</evidence>
<feature type="transmembrane region" description="Helical" evidence="6">
    <location>
        <begin position="174"/>
        <end position="200"/>
    </location>
</feature>
<evidence type="ECO:0000313" key="9">
    <source>
        <dbReference type="Proteomes" id="UP000006695"/>
    </source>
</evidence>
<keyword evidence="4 6" id="KW-1133">Transmembrane helix</keyword>
<dbReference type="OrthoDB" id="9763003at2"/>
<dbReference type="PANTHER" id="PTHR10010">
    <property type="entry name" value="SOLUTE CARRIER FAMILY 34 SODIUM PHOSPHATE , MEMBER 2-RELATED"/>
    <property type="match status" value="1"/>
</dbReference>
<feature type="transmembrane region" description="Helical" evidence="6">
    <location>
        <begin position="241"/>
        <end position="263"/>
    </location>
</feature>
<evidence type="ECO:0000256" key="3">
    <source>
        <dbReference type="ARBA" id="ARBA00022692"/>
    </source>
</evidence>
<dbReference type="EMBL" id="CP000698">
    <property type="protein sequence ID" value="ABQ26326.1"/>
    <property type="molecule type" value="Genomic_DNA"/>
</dbReference>
<evidence type="ECO:0000256" key="4">
    <source>
        <dbReference type="ARBA" id="ARBA00022989"/>
    </source>
</evidence>
<dbReference type="PANTHER" id="PTHR10010:SF46">
    <property type="entry name" value="SODIUM-DEPENDENT PHOSPHATE TRANSPORT PROTEIN 2B"/>
    <property type="match status" value="1"/>
</dbReference>
<sequence>MPLSFLMEALGGLGLFILGMKSMSEGLQKLAGDRLRHSLEKITGNRLTAALMGSCLASLLQSGSTASILVVGFVNAGLISLYQALGVLLGTGIGTTLAIQFIAFKISFFALPTIFIGVILRCFSSRRRWVNIGTLLLGAGLVFFGLHIMELGFAPLKQNTLINGLSRQFLSWRISAVILGALLSFLIQSSSAAIGIVIALASSGLLNFDSAVAMVVGESLGGSLIAAIAAINGTLAAKRTALVYIVINCVAIGLVLITFPLFLRFVQVFSPGEADFTVQTLHTYAIAPLASETKPYIARHLANAHTVFSILSALIFLPLIGFFARSATVILPGKDGESDVEPRPKFIDLRVVNTPTIAFLQARNEIKRMATVTGSMYHEMVEQFHSFNARSANRIKQREELLDVLQRDISSFLITLSRQPLPSTNAVEIPTMIQIINELEHIGDQSEAIMEYMRRKKEEKLRFSSAAMVEIKAFAAQVAEMVTLAVNSLCEESTTTADSASAKEKMNAINLAHETLQQNHIKRLHSGKCTIVAGLLYGDIIAAFTKIAQMSLTIIEIEKEF</sequence>
<feature type="transmembrane region" description="Helical" evidence="6">
    <location>
        <begin position="97"/>
        <end position="120"/>
    </location>
</feature>
<dbReference type="Pfam" id="PF01895">
    <property type="entry name" value="PhoU"/>
    <property type="match status" value="1"/>
</dbReference>
<name>A5G3F8_GEOUR</name>
<organism evidence="8 9">
    <name type="scientific">Geotalea uraniireducens (strain Rf4)</name>
    <name type="common">Geobacter uraniireducens</name>
    <dbReference type="NCBI Taxonomy" id="351605"/>
    <lineage>
        <taxon>Bacteria</taxon>
        <taxon>Pseudomonadati</taxon>
        <taxon>Thermodesulfobacteriota</taxon>
        <taxon>Desulfuromonadia</taxon>
        <taxon>Geobacterales</taxon>
        <taxon>Geobacteraceae</taxon>
        <taxon>Geotalea</taxon>
    </lineage>
</organism>
<dbReference type="Gene3D" id="1.20.58.220">
    <property type="entry name" value="Phosphate transport system protein phou homolog 2, domain 2"/>
    <property type="match status" value="1"/>
</dbReference>
<dbReference type="InterPro" id="IPR026022">
    <property type="entry name" value="PhoU_dom"/>
</dbReference>
<dbReference type="NCBIfam" id="NF037997">
    <property type="entry name" value="Na_Pi_symport"/>
    <property type="match status" value="1"/>
</dbReference>
<reference evidence="8 9" key="1">
    <citation type="submission" date="2007-05" db="EMBL/GenBank/DDBJ databases">
        <title>Complete sequence of Geobacter uraniireducens Rf4.</title>
        <authorList>
            <consortium name="US DOE Joint Genome Institute"/>
            <person name="Copeland A."/>
            <person name="Lucas S."/>
            <person name="Lapidus A."/>
            <person name="Barry K."/>
            <person name="Detter J.C."/>
            <person name="Glavina del Rio T."/>
            <person name="Hammon N."/>
            <person name="Israni S."/>
            <person name="Dalin E."/>
            <person name="Tice H."/>
            <person name="Pitluck S."/>
            <person name="Chertkov O."/>
            <person name="Brettin T."/>
            <person name="Bruce D."/>
            <person name="Han C."/>
            <person name="Schmutz J."/>
            <person name="Larimer F."/>
            <person name="Land M."/>
            <person name="Hauser L."/>
            <person name="Kyrpides N."/>
            <person name="Mikhailova N."/>
            <person name="Shelobolina E."/>
            <person name="Aklujkar M."/>
            <person name="Lovley D."/>
            <person name="Richardson P."/>
        </authorList>
    </citation>
    <scope>NUCLEOTIDE SEQUENCE [LARGE SCALE GENOMIC DNA]</scope>
    <source>
        <strain evidence="8 9">Rf4</strain>
    </source>
</reference>
<feature type="transmembrane region" description="Helical" evidence="6">
    <location>
        <begin position="304"/>
        <end position="324"/>
    </location>
</feature>
<evidence type="ECO:0000256" key="1">
    <source>
        <dbReference type="ARBA" id="ARBA00004651"/>
    </source>
</evidence>
<dbReference type="SUPFAM" id="SSF109755">
    <property type="entry name" value="PhoU-like"/>
    <property type="match status" value="1"/>
</dbReference>
<keyword evidence="3 6" id="KW-0812">Transmembrane</keyword>
<comment type="subcellular location">
    <subcellularLocation>
        <location evidence="1">Cell membrane</location>
        <topology evidence="1">Multi-pass membrane protein</topology>
    </subcellularLocation>
</comment>
<dbReference type="RefSeq" id="WP_011939027.1">
    <property type="nucleotide sequence ID" value="NC_009483.1"/>
</dbReference>
<dbReference type="InterPro" id="IPR038078">
    <property type="entry name" value="PhoU-like_sf"/>
</dbReference>
<dbReference type="GO" id="GO:0044341">
    <property type="term" value="P:sodium-dependent phosphate transport"/>
    <property type="evidence" value="ECO:0007669"/>
    <property type="project" value="InterPro"/>
</dbReference>
<dbReference type="Pfam" id="PF02690">
    <property type="entry name" value="Na_Pi_cotrans"/>
    <property type="match status" value="2"/>
</dbReference>
<keyword evidence="2" id="KW-1003">Cell membrane</keyword>
<dbReference type="Proteomes" id="UP000006695">
    <property type="component" value="Chromosome"/>
</dbReference>
<keyword evidence="9" id="KW-1185">Reference proteome</keyword>
<dbReference type="AlphaFoldDB" id="A5G3F8"/>
<dbReference type="STRING" id="351605.Gura_2138"/>
<keyword evidence="5 6" id="KW-0472">Membrane</keyword>
<proteinExistence type="predicted"/>
<dbReference type="InterPro" id="IPR003841">
    <property type="entry name" value="Na/Pi_transpt"/>
</dbReference>
<evidence type="ECO:0000259" key="7">
    <source>
        <dbReference type="Pfam" id="PF01895"/>
    </source>
</evidence>
<feature type="transmembrane region" description="Helical" evidence="6">
    <location>
        <begin position="212"/>
        <end position="235"/>
    </location>
</feature>
<evidence type="ECO:0000256" key="2">
    <source>
        <dbReference type="ARBA" id="ARBA00022475"/>
    </source>
</evidence>
<dbReference type="GO" id="GO:0005886">
    <property type="term" value="C:plasma membrane"/>
    <property type="evidence" value="ECO:0007669"/>
    <property type="project" value="UniProtKB-SubCell"/>
</dbReference>